<dbReference type="GO" id="GO:0004519">
    <property type="term" value="F:endonuclease activity"/>
    <property type="evidence" value="ECO:0007669"/>
    <property type="project" value="UniProtKB-KW"/>
</dbReference>
<dbReference type="InterPro" id="IPR038570">
    <property type="entry name" value="HicA_sf"/>
</dbReference>
<keyword evidence="7" id="KW-0346">Stress response</keyword>
<keyword evidence="4" id="KW-0255">Endonuclease</keyword>
<evidence type="ECO:0000313" key="9">
    <source>
        <dbReference type="EMBL" id="MCE7028632.1"/>
    </source>
</evidence>
<dbReference type="EMBL" id="JAJUWU010000010">
    <property type="protein sequence ID" value="MCE7028632.1"/>
    <property type="molecule type" value="Genomic_DNA"/>
</dbReference>
<evidence type="ECO:0000256" key="4">
    <source>
        <dbReference type="ARBA" id="ARBA00022759"/>
    </source>
</evidence>
<dbReference type="Pfam" id="PF07927">
    <property type="entry name" value="HicA_toxin"/>
    <property type="match status" value="1"/>
</dbReference>
<name>A0A9X1T521_9HYPH</name>
<evidence type="ECO:0000256" key="8">
    <source>
        <dbReference type="SAM" id="MobiDB-lite"/>
    </source>
</evidence>
<organism evidence="9 10">
    <name type="scientific">Jiella avicenniae</name>
    <dbReference type="NCBI Taxonomy" id="2907202"/>
    <lineage>
        <taxon>Bacteria</taxon>
        <taxon>Pseudomonadati</taxon>
        <taxon>Pseudomonadota</taxon>
        <taxon>Alphaproteobacteria</taxon>
        <taxon>Hyphomicrobiales</taxon>
        <taxon>Aurantimonadaceae</taxon>
        <taxon>Jiella</taxon>
    </lineage>
</organism>
<dbReference type="Proteomes" id="UP001139035">
    <property type="component" value="Unassembled WGS sequence"/>
</dbReference>
<gene>
    <name evidence="9" type="ORF">LZD57_11590</name>
</gene>
<accession>A0A9X1T521</accession>
<protein>
    <submittedName>
        <fullName evidence="9">Type II toxin-antitoxin system HicA family toxin</fullName>
    </submittedName>
</protein>
<evidence type="ECO:0000256" key="5">
    <source>
        <dbReference type="ARBA" id="ARBA00022801"/>
    </source>
</evidence>
<evidence type="ECO:0000256" key="3">
    <source>
        <dbReference type="ARBA" id="ARBA00022722"/>
    </source>
</evidence>
<dbReference type="RefSeq" id="WP_233719787.1">
    <property type="nucleotide sequence ID" value="NZ_JAJUWU010000010.1"/>
</dbReference>
<evidence type="ECO:0000313" key="10">
    <source>
        <dbReference type="Proteomes" id="UP001139035"/>
    </source>
</evidence>
<dbReference type="GO" id="GO:0003729">
    <property type="term" value="F:mRNA binding"/>
    <property type="evidence" value="ECO:0007669"/>
    <property type="project" value="InterPro"/>
</dbReference>
<comment type="similarity">
    <text evidence="1">Belongs to the HicA mRNA interferase family.</text>
</comment>
<evidence type="ECO:0000256" key="7">
    <source>
        <dbReference type="ARBA" id="ARBA00023016"/>
    </source>
</evidence>
<keyword evidence="2" id="KW-1277">Toxin-antitoxin system</keyword>
<evidence type="ECO:0000256" key="6">
    <source>
        <dbReference type="ARBA" id="ARBA00022884"/>
    </source>
</evidence>
<evidence type="ECO:0000256" key="1">
    <source>
        <dbReference type="ARBA" id="ARBA00006620"/>
    </source>
</evidence>
<sequence length="51" mass="5618">MSGSHHVLRHPERPESKVSVPVHGSRDLPTGTLRSILDKSGLTTKEFVDLL</sequence>
<dbReference type="GO" id="GO:0016787">
    <property type="term" value="F:hydrolase activity"/>
    <property type="evidence" value="ECO:0007669"/>
    <property type="project" value="UniProtKB-KW"/>
</dbReference>
<keyword evidence="6" id="KW-0694">RNA-binding</keyword>
<dbReference type="Gene3D" id="3.30.920.30">
    <property type="entry name" value="Hypothetical protein"/>
    <property type="match status" value="1"/>
</dbReference>
<dbReference type="InterPro" id="IPR012933">
    <property type="entry name" value="HicA_mRNA_interferase"/>
</dbReference>
<evidence type="ECO:0000256" key="2">
    <source>
        <dbReference type="ARBA" id="ARBA00022649"/>
    </source>
</evidence>
<comment type="caution">
    <text evidence="9">The sequence shown here is derived from an EMBL/GenBank/DDBJ whole genome shotgun (WGS) entry which is preliminary data.</text>
</comment>
<dbReference type="SUPFAM" id="SSF54786">
    <property type="entry name" value="YcfA/nrd intein domain"/>
    <property type="match status" value="1"/>
</dbReference>
<feature type="region of interest" description="Disordered" evidence="8">
    <location>
        <begin position="1"/>
        <end position="33"/>
    </location>
</feature>
<dbReference type="AlphaFoldDB" id="A0A9X1T521"/>
<reference evidence="9" key="1">
    <citation type="submission" date="2022-01" db="EMBL/GenBank/DDBJ databases">
        <title>Jiella avicenniae sp. nov., a novel endophytic bacterium isolated from bark of Avicennia marina.</title>
        <authorList>
            <person name="Tuo L."/>
        </authorList>
    </citation>
    <scope>NUCLEOTIDE SEQUENCE</scope>
    <source>
        <strain evidence="9">CBK1P-4</strain>
    </source>
</reference>
<keyword evidence="3" id="KW-0540">Nuclease</keyword>
<proteinExistence type="inferred from homology"/>
<keyword evidence="5" id="KW-0378">Hydrolase</keyword>
<keyword evidence="10" id="KW-1185">Reference proteome</keyword>